<reference evidence="2" key="2">
    <citation type="journal article" date="2011" name="Microb. Ecol.">
        <title>Taxonomic and Functional Metagenomic Profiling of the Microbial Community in the Anoxic Sediment of a Sub-saline Shallow Lake (Laguna de Carrizo, Central Spain).</title>
        <authorList>
            <person name="Ferrer M."/>
            <person name="Guazzaroni M.E."/>
            <person name="Richter M."/>
            <person name="Garcia-Salamanca A."/>
            <person name="Yarza P."/>
            <person name="Suarez-Suarez A."/>
            <person name="Solano J."/>
            <person name="Alcaide M."/>
            <person name="van Dillewijn P."/>
            <person name="Molina-Henares M.A."/>
            <person name="Lopez-Cortes N."/>
            <person name="Al-Ramahi Y."/>
            <person name="Guerrero C."/>
            <person name="Acosta A."/>
            <person name="de Eugenio L.I."/>
            <person name="Martinez V."/>
            <person name="Marques S."/>
            <person name="Rojo F."/>
            <person name="Santero E."/>
            <person name="Genilloud O."/>
            <person name="Perez-Perez J."/>
            <person name="Rossello-Mora R."/>
            <person name="Ramos J.L."/>
        </authorList>
    </citation>
    <scope>NUCLEOTIDE SEQUENCE</scope>
</reference>
<comment type="caution">
    <text evidence="2">The sequence shown here is derived from an EMBL/GenBank/DDBJ whole genome shotgun (WGS) entry which is preliminary data.</text>
</comment>
<protein>
    <submittedName>
        <fullName evidence="2">Uncharacterized protein</fullName>
    </submittedName>
</protein>
<proteinExistence type="predicted"/>
<name>D9PIR5_9ZZZZ</name>
<accession>D9PIR5</accession>
<organism evidence="2">
    <name type="scientific">sediment metagenome</name>
    <dbReference type="NCBI Taxonomy" id="749907"/>
    <lineage>
        <taxon>unclassified sequences</taxon>
        <taxon>metagenomes</taxon>
        <taxon>ecological metagenomes</taxon>
    </lineage>
</organism>
<gene>
    <name evidence="2" type="ORF">LDC_1423</name>
</gene>
<dbReference type="AlphaFoldDB" id="D9PIR5"/>
<reference evidence="2" key="1">
    <citation type="submission" date="2010-07" db="EMBL/GenBank/DDBJ databases">
        <authorList>
            <consortium name="CONSOLIDER consortium CSD2007-00005"/>
            <person name="Guazzaroni M.-E."/>
            <person name="Richter M."/>
            <person name="Garcia-Salamanca A."/>
            <person name="Yarza P."/>
            <person name="Ferrer M."/>
        </authorList>
    </citation>
    <scope>NUCLEOTIDE SEQUENCE</scope>
</reference>
<evidence type="ECO:0000313" key="2">
    <source>
        <dbReference type="EMBL" id="EFK96561.1"/>
    </source>
</evidence>
<sequence length="62" mass="6873">MWPRTDHVLLLLPDHHADHHANHRAPLLPVAGLSPRRLPMTTDTPRGPPSARYAARGALSQQ</sequence>
<dbReference type="EMBL" id="ADZX01000449">
    <property type="protein sequence ID" value="EFK96561.1"/>
    <property type="molecule type" value="Genomic_DNA"/>
</dbReference>
<evidence type="ECO:0000256" key="1">
    <source>
        <dbReference type="SAM" id="MobiDB-lite"/>
    </source>
</evidence>
<feature type="region of interest" description="Disordered" evidence="1">
    <location>
        <begin position="33"/>
        <end position="62"/>
    </location>
</feature>